<reference evidence="2 3" key="1">
    <citation type="submission" date="2024-02" db="EMBL/GenBank/DDBJ databases">
        <title>Discinaceae phylogenomics.</title>
        <authorList>
            <person name="Dirks A.C."/>
            <person name="James T.Y."/>
        </authorList>
    </citation>
    <scope>NUCLEOTIDE SEQUENCE [LARGE SCALE GENOMIC DNA]</scope>
    <source>
        <strain evidence="2 3">ACD0624</strain>
    </source>
</reference>
<evidence type="ECO:0000313" key="2">
    <source>
        <dbReference type="EMBL" id="KAL0639787.1"/>
    </source>
</evidence>
<name>A0ABR3GV51_9PEZI</name>
<feature type="domain" description="Deoxyribonuclease NucA/NucB" evidence="1">
    <location>
        <begin position="698"/>
        <end position="776"/>
    </location>
</feature>
<keyword evidence="3" id="KW-1185">Reference proteome</keyword>
<protein>
    <recommendedName>
        <fullName evidence="1">Deoxyribonuclease NucA/NucB domain-containing protein</fullName>
    </recommendedName>
</protein>
<comment type="caution">
    <text evidence="2">The sequence shown here is derived from an EMBL/GenBank/DDBJ whole genome shotgun (WGS) entry which is preliminary data.</text>
</comment>
<dbReference type="Proteomes" id="UP001447188">
    <property type="component" value="Unassembled WGS sequence"/>
</dbReference>
<evidence type="ECO:0000313" key="3">
    <source>
        <dbReference type="Proteomes" id="UP001447188"/>
    </source>
</evidence>
<sequence>MVIASATNWPVSPEKLFEDPYMEDVEWWVADNYANNDEDKIHNDPDEETGEDAYGFLMLDGEEDMLLPSFAEDFAIITKDPASKMKKRSPITDDPSVLKSTFDHMAETFQVYCRHEDLEACNRIFTGGAIDTVIRLPAHVGEGPYARVVSMEPMTIRERDLPRHHRRKRELQGNQNQIYEITVDYNFHLIKRDDGKTINMRIDWTNLLGYWDEVTDSPRKRDLKNKRWWGEFKEWLKKMTAVGTGNQGSLPMGFDESFLIYTARKGCSRSTLSAGIDITANAKLSMNAQYAYYMSGTLVPPSVTDTYAYFAIEPQARLTLKFVGKAVFQYETQERKLMDRVTYPGLSVKGIAAVGPQLDIWGKIGGRITLTGEVEVGTFINFPPTEIFYPANGESEGLQRVIRDEAKELQRNDDLFDPIFEAKTELHAEFNVTVTPHVSLGLFVRSGSKDIVEAQLGAYMNNTLSLNVVYQASVSEGFKAKWWLDYIYNIGFRAKATFIGLYKWQNNGGDLWSKSKRIRVWPKEEFSVKRHVPRTRIVDVYELPPQPGARGIFNSPGDEHALLSFPGETPTTRIRSPDFWTGGMELPSASGFALDKRDIIPNVSEFVGGLFECPKDNSTCGNPNPPDDTDPEILVKRATTVCTAIPAVMINCKYFPDRDQADPAGVNVHVKGMCTNINEYFTKHGLGSGPMGLRHDSALENRRRRAMCSAWTTENCTPINIQLTVGGATGAKPGKWVSCDEFPYAITTQGGDLSTVSRNCIPVYQQTLQGSLNQLFNVLWTKTDPDGATDGTTWTTWGTISQWPLPGSGKLVKGVLYYKDFDLHLINTDSGDAFWGGIDGSASSEVAGNPAPISQGDVSVLAAINTFGNPNFRIQDSYKKPNVKNANGWCLLEIKDSASTGWKATPHMRKCRVVWNSNAADMLRRGEITKSDPKLWEIESVEILEGGGTEIPIEDLLGHVRQTPKQ</sequence>
<dbReference type="EMBL" id="JBBBZM010000008">
    <property type="protein sequence ID" value="KAL0639787.1"/>
    <property type="molecule type" value="Genomic_DNA"/>
</dbReference>
<organism evidence="2 3">
    <name type="scientific">Discina gigas</name>
    <dbReference type="NCBI Taxonomy" id="1032678"/>
    <lineage>
        <taxon>Eukaryota</taxon>
        <taxon>Fungi</taxon>
        <taxon>Dikarya</taxon>
        <taxon>Ascomycota</taxon>
        <taxon>Pezizomycotina</taxon>
        <taxon>Pezizomycetes</taxon>
        <taxon>Pezizales</taxon>
        <taxon>Discinaceae</taxon>
        <taxon>Discina</taxon>
    </lineage>
</organism>
<proteinExistence type="predicted"/>
<dbReference type="Pfam" id="PF14040">
    <property type="entry name" value="DNase_NucA_NucB"/>
    <property type="match status" value="1"/>
</dbReference>
<accession>A0ABR3GV51</accession>
<gene>
    <name evidence="2" type="ORF">Q9L58_001102</name>
</gene>
<evidence type="ECO:0000259" key="1">
    <source>
        <dbReference type="Pfam" id="PF14040"/>
    </source>
</evidence>
<dbReference type="InterPro" id="IPR029476">
    <property type="entry name" value="DNase_NucA_NucB"/>
</dbReference>